<gene>
    <name evidence="1" type="ordered locus">cce_4340</name>
</gene>
<protein>
    <submittedName>
        <fullName evidence="1">Uncharacterized protein</fullName>
    </submittedName>
</protein>
<reference evidence="1 2" key="1">
    <citation type="journal article" date="2008" name="Proc. Natl. Acad. Sci. U.S.A.">
        <title>The genome of Cyanothece 51142, a unicellular diazotrophic cyanobacterium important in the marine nitrogen cycle.</title>
        <authorList>
            <person name="Welsh E.A."/>
            <person name="Liberton M."/>
            <person name="Stoeckel J."/>
            <person name="Loh T."/>
            <person name="Elvitigala T."/>
            <person name="Wang C."/>
            <person name="Wollam A."/>
            <person name="Fulton R.S."/>
            <person name="Clifton S.W."/>
            <person name="Jacobs J.M."/>
            <person name="Aurora R."/>
            <person name="Ghosh B.K."/>
            <person name="Sherman L.A."/>
            <person name="Smith R.D."/>
            <person name="Wilson R.K."/>
            <person name="Pakrasi H.B."/>
        </authorList>
    </citation>
    <scope>NUCLEOTIDE SEQUENCE [LARGE SCALE GENOMIC DNA]</scope>
    <source>
        <strain evidence="2">ATCC 51142 / BH68</strain>
    </source>
</reference>
<organism evidence="1 2">
    <name type="scientific">Crocosphaera subtropica (strain ATCC 51142 / BH68)</name>
    <name type="common">Cyanothece sp. (strain ATCC 51142)</name>
    <dbReference type="NCBI Taxonomy" id="43989"/>
    <lineage>
        <taxon>Bacteria</taxon>
        <taxon>Bacillati</taxon>
        <taxon>Cyanobacteriota</taxon>
        <taxon>Cyanophyceae</taxon>
        <taxon>Oscillatoriophycideae</taxon>
        <taxon>Chroococcales</taxon>
        <taxon>Aphanothecaceae</taxon>
        <taxon>Crocosphaera</taxon>
        <taxon>Crocosphaera subtropica</taxon>
    </lineage>
</organism>
<dbReference type="eggNOG" id="ENOG5032VHA">
    <property type="taxonomic scope" value="Bacteria"/>
</dbReference>
<name>B1WTH3_CROS5</name>
<proteinExistence type="predicted"/>
<dbReference type="AlphaFoldDB" id="B1WTH3"/>
<evidence type="ECO:0000313" key="2">
    <source>
        <dbReference type="Proteomes" id="UP000001203"/>
    </source>
</evidence>
<dbReference type="EMBL" id="CP000806">
    <property type="protein sequence ID" value="ACB53688.1"/>
    <property type="molecule type" value="Genomic_DNA"/>
</dbReference>
<sequence length="98" mass="11288">MLKIIVILGVICVSWSMIILSAQAEFCRQIKGHEVCIVKIKRSAKNYWEYRAAVKIDQTIRPIEIYDCRQGHRITQEGDIIPFKSDGVGKLICRVLNR</sequence>
<dbReference type="STRING" id="43989.cce_4340"/>
<keyword evidence="2" id="KW-1185">Reference proteome</keyword>
<dbReference type="HOGENOM" id="CLU_158023_0_0_3"/>
<dbReference type="OrthoDB" id="532473at2"/>
<dbReference type="RefSeq" id="WP_009543602.1">
    <property type="nucleotide sequence ID" value="NC_010546.1"/>
</dbReference>
<dbReference type="KEGG" id="cyt:cce_4340"/>
<dbReference type="Proteomes" id="UP000001203">
    <property type="component" value="Chromosome circular"/>
</dbReference>
<evidence type="ECO:0000313" key="1">
    <source>
        <dbReference type="EMBL" id="ACB53688.1"/>
    </source>
</evidence>
<accession>B1WTH3</accession>